<keyword evidence="11" id="KW-1185">Reference proteome</keyword>
<dbReference type="SUPFAM" id="SSF82693">
    <property type="entry name" value="Multidrug efflux transporter AcrB pore domain, PN1, PN2, PC1 and PC2 subdomains"/>
    <property type="match status" value="2"/>
</dbReference>
<feature type="transmembrane region" description="Helical" evidence="9">
    <location>
        <begin position="858"/>
        <end position="877"/>
    </location>
</feature>
<feature type="transmembrane region" description="Helical" evidence="9">
    <location>
        <begin position="524"/>
        <end position="541"/>
    </location>
</feature>
<evidence type="ECO:0000313" key="10">
    <source>
        <dbReference type="EMBL" id="WXB06425.1"/>
    </source>
</evidence>
<name>A0ABZ2L6M6_9BACT</name>
<dbReference type="Gene3D" id="3.30.70.1430">
    <property type="entry name" value="Multidrug efflux transporter AcrB pore domain"/>
    <property type="match status" value="2"/>
</dbReference>
<dbReference type="PANTHER" id="PTHR32063">
    <property type="match status" value="1"/>
</dbReference>
<keyword evidence="4" id="KW-0813">Transport</keyword>
<dbReference type="Pfam" id="PF00873">
    <property type="entry name" value="ACR_tran"/>
    <property type="match status" value="1"/>
</dbReference>
<proteinExistence type="inferred from homology"/>
<dbReference type="PRINTS" id="PR00702">
    <property type="entry name" value="ACRIFLAVINRP"/>
</dbReference>
<comment type="similarity">
    <text evidence="3">Belongs to the resistance-nodulation-cell division (RND) (TC 2.A.6) family.</text>
</comment>
<dbReference type="InterPro" id="IPR003423">
    <property type="entry name" value="OMP_efflux"/>
</dbReference>
<keyword evidence="8 9" id="KW-0472">Membrane</keyword>
<evidence type="ECO:0000256" key="8">
    <source>
        <dbReference type="ARBA" id="ARBA00023136"/>
    </source>
</evidence>
<evidence type="ECO:0000256" key="9">
    <source>
        <dbReference type="SAM" id="Phobius"/>
    </source>
</evidence>
<dbReference type="Gene3D" id="1.20.1600.10">
    <property type="entry name" value="Outer membrane efflux proteins (OEP)"/>
    <property type="match status" value="1"/>
</dbReference>
<dbReference type="NCBIfam" id="TIGR00914">
    <property type="entry name" value="2A0601"/>
    <property type="match status" value="1"/>
</dbReference>
<evidence type="ECO:0000256" key="7">
    <source>
        <dbReference type="ARBA" id="ARBA00022989"/>
    </source>
</evidence>
<dbReference type="Gene3D" id="1.20.1640.10">
    <property type="entry name" value="Multidrug efflux transporter AcrB transmembrane domain"/>
    <property type="match status" value="2"/>
</dbReference>
<sequence length="1439" mass="154260">MFAWLARLGVQRAWFVLLAAALFAIAGIFAFQSLPIQAFPDVTDPQVDVVGVYPGQSAEEVEKRVTLELERVLSGTPSLIGLRSVSVFGLALVTLTFDDARTDFELRTLVAERLREANLPESATADMGPQSTPVGQIYRYTLRGPHSLKDLRAINDFVVERRLRAVQGVAEVWTFGGFERQYQARIDPGRLAAAGVSLKEVYDALARTNANAGGGYVGLGSQEFIVRGLGAVLSPVDIGLAEVREIDGVPIRIGDVADIVEGSTPRRGAVGRGHEDEVVEGIVMLRRGENPGLVLKALRARIEELQHDVLPKDVTIDTFYDRTSLLDATLATVGRNMSEGALLVVFVLYLFLRTARGTLIVALVIPLSLFAAFIGLRLMGLPANLISLGAIDFGILVDGAVIVLEASLHTMSTHPHALGREEKKMLIERAADSVAGPVGFSMLIIIVALGPIFALERTEGRIFAPMAYTYAFALIGALACGTFVVPALETVLLPNRAPPAEARWLLALRAAFLRALDLAGRQKGLVLAGGFAALVAIGLYAKGIGNEFLPELNEGGFYITTTFPSTISLDEVKHPTADMRERMLAFPEVADVLSHIGRPEKATQAEGSFNVEFFVKLWPESKWPKGMTRAKLEELLRRSLADIPGAHHNFSQPITDRVFETISGIIGQVVIKVHGENLDKTTALAHDLVARLASVKGVADLSVYQAGDIPQLQIELDRNAVARRGLSIGDVQDTLAVALGGQPATQVWEGERRYDVALRLPDVVRGSPDALGRLLVGPPERSSALSEVAAIRYGSGHTAIWREDFSRFVAIKFNVRGRDLGSTVEEAKRAIRDIQVPDETYLSWSGEFKNKERAMKRLGLTVPLALFAVFGILYAHFRRVRPALLIMGALPFGITGAVAGLRLMGENFSVSGAVGCVALLGQMVLAVVLLLTRIEEAELQGEKNPIVEGAKTAFRPVLLTTSLAVLGLTPSALSHAMGSETQRPFAIAILAGLIIGIPMVMLLVPLAYALTKGRRWPAALVAGAAALLLGVPSAQAQSAAPVISVPETDAPHGFTLEQTLAALKRGHPLLTAARANVRAAESQATAVGLWTNPQLDASYTRSVGTTSYDRFGYGTAGITQFVEVAGAPKARRRAAEAEARATEADGAGVERRLAFDAEEAYVGLAAQISRRGVAEETVRDLERADRIVRARVGAGMAPQYDASRIAIALASARADLGEAEAQIARARGDLATAVGPAVASLRGDPVYDFDATPPLPNLPDLQRDLLSHRTDLRAAQHRAESARLDIVSAERSVFPGVGVRLGAGFGQAPNQTDLGVGIVLPIPLVDRGQGLVPAARARAEANEAMADAIVVAARERLTAAHAELVRRRETLEKYRTETRQISVSMRSEAEAGYREARLSVLELVDAYQSFHDARIKVIDLSSSASLAGVGVRRVLEGAQ</sequence>
<feature type="transmembrane region" description="Helical" evidence="9">
    <location>
        <begin position="953"/>
        <end position="973"/>
    </location>
</feature>
<feature type="transmembrane region" description="Helical" evidence="9">
    <location>
        <begin position="910"/>
        <end position="932"/>
    </location>
</feature>
<dbReference type="PANTHER" id="PTHR32063:SF12">
    <property type="entry name" value="CATION EFFLUX SYSTEM PROTEIN"/>
    <property type="match status" value="1"/>
</dbReference>
<dbReference type="Proteomes" id="UP001374803">
    <property type="component" value="Chromosome"/>
</dbReference>
<feature type="transmembrane region" description="Helical" evidence="9">
    <location>
        <begin position="385"/>
        <end position="404"/>
    </location>
</feature>
<dbReference type="SUPFAM" id="SSF82866">
    <property type="entry name" value="Multidrug efflux transporter AcrB transmembrane domain"/>
    <property type="match status" value="2"/>
</dbReference>
<dbReference type="EMBL" id="CP089983">
    <property type="protein sequence ID" value="WXB06425.1"/>
    <property type="molecule type" value="Genomic_DNA"/>
</dbReference>
<feature type="transmembrane region" description="Helical" evidence="9">
    <location>
        <begin position="985"/>
        <end position="1009"/>
    </location>
</feature>
<feature type="transmembrane region" description="Helical" evidence="9">
    <location>
        <begin position="333"/>
        <end position="352"/>
    </location>
</feature>
<protein>
    <submittedName>
        <fullName evidence="10">CusA/CzcA family heavy metal efflux RND transporter</fullName>
    </submittedName>
</protein>
<feature type="transmembrane region" description="Helical" evidence="9">
    <location>
        <begin position="884"/>
        <end position="904"/>
    </location>
</feature>
<evidence type="ECO:0000256" key="1">
    <source>
        <dbReference type="ARBA" id="ARBA00004651"/>
    </source>
</evidence>
<feature type="transmembrane region" description="Helical" evidence="9">
    <location>
        <begin position="434"/>
        <end position="455"/>
    </location>
</feature>
<organism evidence="10 11">
    <name type="scientific">Pendulispora rubella</name>
    <dbReference type="NCBI Taxonomy" id="2741070"/>
    <lineage>
        <taxon>Bacteria</taxon>
        <taxon>Pseudomonadati</taxon>
        <taxon>Myxococcota</taxon>
        <taxon>Myxococcia</taxon>
        <taxon>Myxococcales</taxon>
        <taxon>Sorangiineae</taxon>
        <taxon>Pendulisporaceae</taxon>
        <taxon>Pendulispora</taxon>
    </lineage>
</organism>
<comment type="similarity">
    <text evidence="2">Belongs to the outer membrane factor (OMF) (TC 1.B.17) family.</text>
</comment>
<dbReference type="Gene3D" id="3.30.2090.10">
    <property type="entry name" value="Multidrug efflux transporter AcrB TolC docking domain, DN and DC subdomains"/>
    <property type="match status" value="2"/>
</dbReference>
<evidence type="ECO:0000313" key="11">
    <source>
        <dbReference type="Proteomes" id="UP001374803"/>
    </source>
</evidence>
<dbReference type="InterPro" id="IPR004763">
    <property type="entry name" value="CusA-like"/>
</dbReference>
<keyword evidence="7 9" id="KW-1133">Transmembrane helix</keyword>
<dbReference type="Gene3D" id="3.30.70.1320">
    <property type="entry name" value="Multidrug efflux transporter AcrB pore domain like"/>
    <property type="match status" value="1"/>
</dbReference>
<evidence type="ECO:0000256" key="6">
    <source>
        <dbReference type="ARBA" id="ARBA00022692"/>
    </source>
</evidence>
<dbReference type="InterPro" id="IPR001036">
    <property type="entry name" value="Acrflvin-R"/>
</dbReference>
<keyword evidence="6 9" id="KW-0812">Transmembrane</keyword>
<feature type="transmembrane region" description="Helical" evidence="9">
    <location>
        <begin position="467"/>
        <end position="488"/>
    </location>
</feature>
<dbReference type="Pfam" id="PF02321">
    <property type="entry name" value="OEP"/>
    <property type="match status" value="2"/>
</dbReference>
<reference evidence="10" key="1">
    <citation type="submission" date="2021-12" db="EMBL/GenBank/DDBJ databases">
        <title>Discovery of the Pendulisporaceae a myxobacterial family with distinct sporulation behavior and unique specialized metabolism.</title>
        <authorList>
            <person name="Garcia R."/>
            <person name="Popoff A."/>
            <person name="Bader C.D."/>
            <person name="Loehr J."/>
            <person name="Walesch S."/>
            <person name="Walt C."/>
            <person name="Boldt J."/>
            <person name="Bunk B."/>
            <person name="Haeckl F.J.F.P.J."/>
            <person name="Gunesch A.P."/>
            <person name="Birkelbach J."/>
            <person name="Nuebel U."/>
            <person name="Pietschmann T."/>
            <person name="Bach T."/>
            <person name="Mueller R."/>
        </authorList>
    </citation>
    <scope>NUCLEOTIDE SEQUENCE</scope>
    <source>
        <strain evidence="10">MSr11367</strain>
    </source>
</reference>
<comment type="subcellular location">
    <subcellularLocation>
        <location evidence="1">Cell membrane</location>
        <topology evidence="1">Multi-pass membrane protein</topology>
    </subcellularLocation>
</comment>
<keyword evidence="5" id="KW-1003">Cell membrane</keyword>
<dbReference type="SUPFAM" id="SSF56954">
    <property type="entry name" value="Outer membrane efflux proteins (OEP)"/>
    <property type="match status" value="1"/>
</dbReference>
<gene>
    <name evidence="10" type="ORF">LVJ94_04085</name>
</gene>
<dbReference type="InterPro" id="IPR027463">
    <property type="entry name" value="AcrB_DN_DC_subdom"/>
</dbReference>
<evidence type="ECO:0000256" key="5">
    <source>
        <dbReference type="ARBA" id="ARBA00022475"/>
    </source>
</evidence>
<dbReference type="Gene3D" id="3.30.70.1440">
    <property type="entry name" value="Multidrug efflux transporter AcrB pore domain"/>
    <property type="match status" value="1"/>
</dbReference>
<evidence type="ECO:0000256" key="2">
    <source>
        <dbReference type="ARBA" id="ARBA00007613"/>
    </source>
</evidence>
<dbReference type="SUPFAM" id="SSF82714">
    <property type="entry name" value="Multidrug efflux transporter AcrB TolC docking domain, DN and DC subdomains"/>
    <property type="match status" value="2"/>
</dbReference>
<evidence type="ECO:0000256" key="4">
    <source>
        <dbReference type="ARBA" id="ARBA00022448"/>
    </source>
</evidence>
<accession>A0ABZ2L6M6</accession>
<evidence type="ECO:0000256" key="3">
    <source>
        <dbReference type="ARBA" id="ARBA00010942"/>
    </source>
</evidence>
<dbReference type="RefSeq" id="WP_394836071.1">
    <property type="nucleotide sequence ID" value="NZ_CP089929.1"/>
</dbReference>
<feature type="transmembrane region" description="Helical" evidence="9">
    <location>
        <begin position="359"/>
        <end position="379"/>
    </location>
</feature>
<feature type="transmembrane region" description="Helical" evidence="9">
    <location>
        <begin position="1016"/>
        <end position="1034"/>
    </location>
</feature>